<dbReference type="RefSeq" id="WP_010802790.1">
    <property type="nucleotide sequence ID" value="NZ_CAJSYT010000006.1"/>
</dbReference>
<organism evidence="3">
    <name type="scientific">Parabacteroides goldsteinii</name>
    <dbReference type="NCBI Taxonomy" id="328812"/>
    <lineage>
        <taxon>Bacteria</taxon>
        <taxon>Pseudomonadati</taxon>
        <taxon>Bacteroidota</taxon>
        <taxon>Bacteroidia</taxon>
        <taxon>Bacteroidales</taxon>
        <taxon>Tannerellaceae</taxon>
        <taxon>Parabacteroides</taxon>
    </lineage>
</organism>
<feature type="domain" description="Glycosyltransferase subfamily 4-like N-terminal" evidence="2">
    <location>
        <begin position="25"/>
        <end position="189"/>
    </location>
</feature>
<dbReference type="Pfam" id="PF00534">
    <property type="entry name" value="Glycos_transf_1"/>
    <property type="match status" value="1"/>
</dbReference>
<keyword evidence="3" id="KW-0808">Transferase</keyword>
<proteinExistence type="predicted"/>
<comment type="caution">
    <text evidence="3">The sequence shown here is derived from an EMBL/GenBank/DDBJ whole genome shotgun (WGS) entry which is preliminary data.</text>
</comment>
<dbReference type="Gene3D" id="3.40.50.2000">
    <property type="entry name" value="Glycogen Phosphorylase B"/>
    <property type="match status" value="2"/>
</dbReference>
<protein>
    <submittedName>
        <fullName evidence="3">Glycosyltransferase</fullName>
    </submittedName>
</protein>
<feature type="domain" description="Glycosyl transferase family 1" evidence="1">
    <location>
        <begin position="199"/>
        <end position="345"/>
    </location>
</feature>
<evidence type="ECO:0000313" key="3">
    <source>
        <dbReference type="EMBL" id="MRY13921.1"/>
    </source>
</evidence>
<reference evidence="3" key="1">
    <citation type="journal article" date="2019" name="Nat. Med.">
        <title>A library of human gut bacterial isolates paired with longitudinal multiomics data enables mechanistic microbiome research.</title>
        <authorList>
            <person name="Poyet M."/>
            <person name="Groussin M."/>
            <person name="Gibbons S.M."/>
            <person name="Avila-Pacheco J."/>
            <person name="Jiang X."/>
            <person name="Kearney S.M."/>
            <person name="Perrotta A.R."/>
            <person name="Berdy B."/>
            <person name="Zhao S."/>
            <person name="Lieberman T.D."/>
            <person name="Swanson P.K."/>
            <person name="Smith M."/>
            <person name="Roesemann S."/>
            <person name="Alexander J.E."/>
            <person name="Rich S.A."/>
            <person name="Livny J."/>
            <person name="Vlamakis H."/>
            <person name="Clish C."/>
            <person name="Bullock K."/>
            <person name="Deik A."/>
            <person name="Scott J."/>
            <person name="Pierce K.A."/>
            <person name="Xavier R.J."/>
            <person name="Alm E.J."/>
        </authorList>
    </citation>
    <scope>NUCLEOTIDE SEQUENCE</scope>
    <source>
        <strain evidence="3">BIOML-A4</strain>
    </source>
</reference>
<gene>
    <name evidence="3" type="ORF">GKE01_21025</name>
</gene>
<dbReference type="SUPFAM" id="SSF53756">
    <property type="entry name" value="UDP-Glycosyltransferase/glycogen phosphorylase"/>
    <property type="match status" value="1"/>
</dbReference>
<dbReference type="PANTHER" id="PTHR45947:SF3">
    <property type="entry name" value="SULFOQUINOVOSYL TRANSFERASE SQD2"/>
    <property type="match status" value="1"/>
</dbReference>
<evidence type="ECO:0000259" key="1">
    <source>
        <dbReference type="Pfam" id="PF00534"/>
    </source>
</evidence>
<sequence length="380" mass="43221">MFVLVVSRGFPSSLDVMNGNFEADQVRALRALGHKVVVFSIDRRFNACDRHIGLNHRFVDGIDVYNFYLLPMPIKTMYKLGYFYIVQMAKLMYWIILRNHGKPDIIHAHYLYTMPIALNLKSRFKIPCVGTEHWSFVGKSNIPNHVKFYAENVYPKLDALITVSNSLKTNISKQFGVESIVIPNMLDISKFNIEAQCDSNKDGAYFSFISVGALVGGKCFDLLLKAFSKLKFENKCLTIIGDGPQKQDLKNLIIELGLQDYVELTGKLTRDEMLPKLSVSNIFVLPSNSETFGVVYIEAMALGLPVIATKCGGPEDFVNFSNGLLIERNNEEQLIDAMEYMYSHYNEYKPEIISKDIINKYSPSKVARQIESLYNECLCY</sequence>
<name>A0A6G1ZJR8_9BACT</name>
<dbReference type="GO" id="GO:0016757">
    <property type="term" value="F:glycosyltransferase activity"/>
    <property type="evidence" value="ECO:0007669"/>
    <property type="project" value="InterPro"/>
</dbReference>
<evidence type="ECO:0000259" key="2">
    <source>
        <dbReference type="Pfam" id="PF13439"/>
    </source>
</evidence>
<dbReference type="InterPro" id="IPR050194">
    <property type="entry name" value="Glycosyltransferase_grp1"/>
</dbReference>
<dbReference type="InterPro" id="IPR001296">
    <property type="entry name" value="Glyco_trans_1"/>
</dbReference>
<dbReference type="InterPro" id="IPR028098">
    <property type="entry name" value="Glyco_trans_4-like_N"/>
</dbReference>
<dbReference type="AlphaFoldDB" id="A0A6G1ZJR8"/>
<dbReference type="PANTHER" id="PTHR45947">
    <property type="entry name" value="SULFOQUINOVOSYL TRANSFERASE SQD2"/>
    <property type="match status" value="1"/>
</dbReference>
<dbReference type="Pfam" id="PF13439">
    <property type="entry name" value="Glyco_transf_4"/>
    <property type="match status" value="1"/>
</dbReference>
<dbReference type="EMBL" id="WKLP01000037">
    <property type="protein sequence ID" value="MRY13921.1"/>
    <property type="molecule type" value="Genomic_DNA"/>
</dbReference>
<accession>A0A6G1ZJR8</accession>